<dbReference type="EMBL" id="CACSIP010000030">
    <property type="protein sequence ID" value="CAA0127425.1"/>
    <property type="molecule type" value="Genomic_DNA"/>
</dbReference>
<protein>
    <submittedName>
        <fullName evidence="1">Uncharacterized protein</fullName>
    </submittedName>
</protein>
<sequence>MIHETDSGMGQAVIEHDCILYAHRTEDTLIVYRSPIVREDDDLYQPVLELIGDAELVHHETVADDGMAFGEAEVSLYRIAAEVAA</sequence>
<reference evidence="1 2" key="1">
    <citation type="submission" date="2019-11" db="EMBL/GenBank/DDBJ databases">
        <authorList>
            <person name="Holert J."/>
        </authorList>
    </citation>
    <scope>NUCLEOTIDE SEQUENCE [LARGE SCALE GENOMIC DNA]</scope>
    <source>
        <strain evidence="1">BC8_1</strain>
    </source>
</reference>
<gene>
    <name evidence="1" type="ORF">AELLOGFF_05191</name>
</gene>
<dbReference type="AlphaFoldDB" id="A0A5S9R4T2"/>
<dbReference type="InterPro" id="IPR035405">
    <property type="entry name" value="GP70"/>
</dbReference>
<dbReference type="Proteomes" id="UP000430146">
    <property type="component" value="Unassembled WGS sequence"/>
</dbReference>
<dbReference type="OrthoDB" id="9941566at2"/>
<evidence type="ECO:0000313" key="2">
    <source>
        <dbReference type="Proteomes" id="UP000430146"/>
    </source>
</evidence>
<dbReference type="Pfam" id="PF17429">
    <property type="entry name" value="GP70"/>
    <property type="match status" value="1"/>
</dbReference>
<name>A0A5S9R4T2_MYCVN</name>
<accession>A0A5S9R4T2</accession>
<keyword evidence="2" id="KW-1185">Reference proteome</keyword>
<dbReference type="RefSeq" id="WP_159232902.1">
    <property type="nucleotide sequence ID" value="NZ_CACSIP010000030.1"/>
</dbReference>
<organism evidence="1 2">
    <name type="scientific">Mycolicibacterium vanbaalenii</name>
    <name type="common">Mycobacterium vanbaalenii</name>
    <dbReference type="NCBI Taxonomy" id="110539"/>
    <lineage>
        <taxon>Bacteria</taxon>
        <taxon>Bacillati</taxon>
        <taxon>Actinomycetota</taxon>
        <taxon>Actinomycetes</taxon>
        <taxon>Mycobacteriales</taxon>
        <taxon>Mycobacteriaceae</taxon>
        <taxon>Mycolicibacterium</taxon>
    </lineage>
</organism>
<evidence type="ECO:0000313" key="1">
    <source>
        <dbReference type="EMBL" id="CAA0127425.1"/>
    </source>
</evidence>
<proteinExistence type="predicted"/>